<dbReference type="SUPFAM" id="SSF52047">
    <property type="entry name" value="RNI-like"/>
    <property type="match status" value="1"/>
</dbReference>
<dbReference type="AlphaFoldDB" id="A0A9P6UB44"/>
<evidence type="ECO:0000313" key="2">
    <source>
        <dbReference type="EMBL" id="KAG0268749.1"/>
    </source>
</evidence>
<dbReference type="Proteomes" id="UP000807716">
    <property type="component" value="Unassembled WGS sequence"/>
</dbReference>
<dbReference type="InterPro" id="IPR032675">
    <property type="entry name" value="LRR_dom_sf"/>
</dbReference>
<dbReference type="EMBL" id="JAAAJB010000042">
    <property type="protein sequence ID" value="KAG0268749.1"/>
    <property type="molecule type" value="Genomic_DNA"/>
</dbReference>
<evidence type="ECO:0000256" key="1">
    <source>
        <dbReference type="SAM" id="MobiDB-lite"/>
    </source>
</evidence>
<keyword evidence="3" id="KW-1185">Reference proteome</keyword>
<sequence length="706" mass="79797">MSKTLPFDCLLLVLDAVEDLTTLNALLRVSHALFRAAACKLYRDPFDSLSRTSDRKRSFHAFERLVLSLSPAGDERTERYRDMLSVQKLATHDNRHSQSSRTAQPKPTTDYLGLIRQFHWGPNPQKFSKYLGTYRTMTIFASDFGMNARLTTAGMQHLLTWAACGHQPERIESLYIYTGETTQYLATMDKWTSLRSIVLDPTTYASHGSEGRTYSNLAQGMQLLNNLAIYRGPKSLLSLTFLQSDTSSPPSTMSKTLMQDMLRHLAPLRQPKAIGPHNWDRFSAWAGEVDFSHLESLDLPASTSWDAMARWWPDLSLQKILQQCCQLSRLETSVGDALIFRWAVAAKTGGKLRGIGGGNSLLMDGNSSDGLDFEDKDDDSDSEDDEGSSPCPLKTVQLNMTCRVWDRPVTDLFRAFGETLEHVEIRGDTRSPSLTLRIGPSHSPRLRHLSIKSPRRLWLGPQTLSFSPRLESITLHDALQTLVDKPVDRWKVCRWPCLSHLSLVGSPAVQFHPATLHECQKLQTLTVQSCRPMETRVESHIYANREQEHQARSLWTWDWYLPNLTELSLVGEYAMWFEMKLLAYCPQLETLRLRMTWSKRVDLVLPKEWCDTTFPSSWPLSPPQSGEDRSPSHGAFDAIADMGNCGDSGGDRSVGRHVAQALKKISLVGRWDFSDDTLEVLLLNVLPNLEHLTLMKCTGFTTSCLM</sequence>
<feature type="compositionally biased region" description="Acidic residues" evidence="1">
    <location>
        <begin position="371"/>
        <end position="387"/>
    </location>
</feature>
<dbReference type="PANTHER" id="PTHR38926:SF5">
    <property type="entry name" value="F-BOX AND LEUCINE-RICH REPEAT PROTEIN 6"/>
    <property type="match status" value="1"/>
</dbReference>
<evidence type="ECO:0000313" key="3">
    <source>
        <dbReference type="Proteomes" id="UP000807716"/>
    </source>
</evidence>
<evidence type="ECO:0008006" key="4">
    <source>
        <dbReference type="Google" id="ProtNLM"/>
    </source>
</evidence>
<organism evidence="2 3">
    <name type="scientific">Actinomortierella ambigua</name>
    <dbReference type="NCBI Taxonomy" id="1343610"/>
    <lineage>
        <taxon>Eukaryota</taxon>
        <taxon>Fungi</taxon>
        <taxon>Fungi incertae sedis</taxon>
        <taxon>Mucoromycota</taxon>
        <taxon>Mortierellomycotina</taxon>
        <taxon>Mortierellomycetes</taxon>
        <taxon>Mortierellales</taxon>
        <taxon>Mortierellaceae</taxon>
        <taxon>Actinomortierella</taxon>
    </lineage>
</organism>
<protein>
    <recommendedName>
        <fullName evidence="4">F-box domain-containing protein</fullName>
    </recommendedName>
</protein>
<dbReference type="OrthoDB" id="2369460at2759"/>
<gene>
    <name evidence="2" type="ORF">DFQ27_005829</name>
</gene>
<name>A0A9P6UB44_9FUNG</name>
<reference evidence="2" key="1">
    <citation type="journal article" date="2020" name="Fungal Divers.">
        <title>Resolving the Mortierellaceae phylogeny through synthesis of multi-gene phylogenetics and phylogenomics.</title>
        <authorList>
            <person name="Vandepol N."/>
            <person name="Liber J."/>
            <person name="Desiro A."/>
            <person name="Na H."/>
            <person name="Kennedy M."/>
            <person name="Barry K."/>
            <person name="Grigoriev I.V."/>
            <person name="Miller A.N."/>
            <person name="O'Donnell K."/>
            <person name="Stajich J.E."/>
            <person name="Bonito G."/>
        </authorList>
    </citation>
    <scope>NUCLEOTIDE SEQUENCE</scope>
    <source>
        <strain evidence="2">BC1065</strain>
    </source>
</reference>
<dbReference type="PANTHER" id="PTHR38926">
    <property type="entry name" value="F-BOX DOMAIN CONTAINING PROTEIN, EXPRESSED"/>
    <property type="match status" value="1"/>
</dbReference>
<accession>A0A9P6UB44</accession>
<feature type="region of interest" description="Disordered" evidence="1">
    <location>
        <begin position="366"/>
        <end position="393"/>
    </location>
</feature>
<dbReference type="Gene3D" id="3.80.10.10">
    <property type="entry name" value="Ribonuclease Inhibitor"/>
    <property type="match status" value="1"/>
</dbReference>
<proteinExistence type="predicted"/>
<comment type="caution">
    <text evidence="2">The sequence shown here is derived from an EMBL/GenBank/DDBJ whole genome shotgun (WGS) entry which is preliminary data.</text>
</comment>